<evidence type="ECO:0000259" key="9">
    <source>
        <dbReference type="PROSITE" id="PS50253"/>
    </source>
</evidence>
<accession>A0A1M6FTW5</accession>
<protein>
    <submittedName>
        <fullName evidence="10">Cytochrome c oxidase subunit 3</fullName>
    </submittedName>
</protein>
<organism evidence="10 11">
    <name type="scientific">Flavobacterium haoranii</name>
    <dbReference type="NCBI Taxonomy" id="683124"/>
    <lineage>
        <taxon>Bacteria</taxon>
        <taxon>Pseudomonadati</taxon>
        <taxon>Bacteroidota</taxon>
        <taxon>Flavobacteriia</taxon>
        <taxon>Flavobacteriales</taxon>
        <taxon>Flavobacteriaceae</taxon>
        <taxon>Flavobacterium</taxon>
    </lineage>
</organism>
<evidence type="ECO:0000256" key="1">
    <source>
        <dbReference type="ARBA" id="ARBA00004651"/>
    </source>
</evidence>
<dbReference type="OrthoDB" id="679789at2"/>
<proteinExistence type="inferred from homology"/>
<dbReference type="STRING" id="683124.SAMN05444337_1324"/>
<evidence type="ECO:0000256" key="7">
    <source>
        <dbReference type="RuleBase" id="RU003376"/>
    </source>
</evidence>
<feature type="transmembrane region" description="Helical" evidence="8">
    <location>
        <begin position="90"/>
        <end position="109"/>
    </location>
</feature>
<evidence type="ECO:0000256" key="6">
    <source>
        <dbReference type="ARBA" id="ARBA00023136"/>
    </source>
</evidence>
<evidence type="ECO:0000256" key="8">
    <source>
        <dbReference type="SAM" id="Phobius"/>
    </source>
</evidence>
<dbReference type="Pfam" id="PF00510">
    <property type="entry name" value="COX3"/>
    <property type="match status" value="1"/>
</dbReference>
<evidence type="ECO:0000256" key="4">
    <source>
        <dbReference type="ARBA" id="ARBA00022692"/>
    </source>
</evidence>
<evidence type="ECO:0000313" key="10">
    <source>
        <dbReference type="EMBL" id="SHJ01093.1"/>
    </source>
</evidence>
<feature type="transmembrane region" description="Helical" evidence="8">
    <location>
        <begin position="129"/>
        <end position="157"/>
    </location>
</feature>
<dbReference type="RefSeq" id="WP_072783176.1">
    <property type="nucleotide sequence ID" value="NZ_CP045292.1"/>
</dbReference>
<dbReference type="InterPro" id="IPR024791">
    <property type="entry name" value="Cyt_c/ubiquinol_Oxase_su3"/>
</dbReference>
<dbReference type="PANTHER" id="PTHR11403">
    <property type="entry name" value="CYTOCHROME C OXIDASE SUBUNIT III"/>
    <property type="match status" value="1"/>
</dbReference>
<evidence type="ECO:0000313" key="11">
    <source>
        <dbReference type="Proteomes" id="UP000184232"/>
    </source>
</evidence>
<dbReference type="SUPFAM" id="SSF81452">
    <property type="entry name" value="Cytochrome c oxidase subunit III-like"/>
    <property type="match status" value="1"/>
</dbReference>
<dbReference type="Proteomes" id="UP000184232">
    <property type="component" value="Unassembled WGS sequence"/>
</dbReference>
<dbReference type="AlphaFoldDB" id="A0A1M6FTW5"/>
<feature type="transmembrane region" description="Helical" evidence="8">
    <location>
        <begin position="178"/>
        <end position="196"/>
    </location>
</feature>
<feature type="transmembrane region" description="Helical" evidence="8">
    <location>
        <begin position="20"/>
        <end position="40"/>
    </location>
</feature>
<comment type="similarity">
    <text evidence="2 7">Belongs to the cytochrome c oxidase subunit 3 family.</text>
</comment>
<dbReference type="GO" id="GO:0005886">
    <property type="term" value="C:plasma membrane"/>
    <property type="evidence" value="ECO:0007669"/>
    <property type="project" value="UniProtKB-SubCell"/>
</dbReference>
<gene>
    <name evidence="10" type="ORF">SAMN05444337_1324</name>
</gene>
<dbReference type="InterPro" id="IPR035973">
    <property type="entry name" value="Cyt_c_oxidase_su3-like_sf"/>
</dbReference>
<comment type="subcellular location">
    <subcellularLocation>
        <location evidence="1 7">Cell membrane</location>
        <topology evidence="1 7">Multi-pass membrane protein</topology>
    </subcellularLocation>
</comment>
<evidence type="ECO:0000256" key="5">
    <source>
        <dbReference type="ARBA" id="ARBA00022989"/>
    </source>
</evidence>
<dbReference type="EMBL" id="FQZH01000001">
    <property type="protein sequence ID" value="SHJ01093.1"/>
    <property type="molecule type" value="Genomic_DNA"/>
</dbReference>
<evidence type="ECO:0000256" key="3">
    <source>
        <dbReference type="ARBA" id="ARBA00022475"/>
    </source>
</evidence>
<evidence type="ECO:0000256" key="2">
    <source>
        <dbReference type="ARBA" id="ARBA00010581"/>
    </source>
</evidence>
<dbReference type="GO" id="GO:0019646">
    <property type="term" value="P:aerobic electron transport chain"/>
    <property type="evidence" value="ECO:0007669"/>
    <property type="project" value="InterPro"/>
</dbReference>
<keyword evidence="6 8" id="KW-0472">Membrane</keyword>
<sequence>MENIKTTQEQELYLQKGKTYKMLLIFAMISIVMIFAGLTSGFVVSKSRKDWLQNFEMPDTFLYGTILLLVSSLTFWMAKKMVKKGDNPKGMIFLLATLGLGILFVIFQFKGFSILFTEGLVPTGPTGSVTISFLYAFVIVHIAHLVGGFFSLFFVIYNHFKQKYTPTQTLGIELSAMYWHFMDFIWLYLFLFFYFFK</sequence>
<keyword evidence="4 7" id="KW-0812">Transmembrane</keyword>
<dbReference type="PANTHER" id="PTHR11403:SF2">
    <property type="entry name" value="CYTOCHROME BO(3) UBIQUINOL OXIDASE SUBUNIT 3"/>
    <property type="match status" value="1"/>
</dbReference>
<dbReference type="Gene3D" id="1.20.120.80">
    <property type="entry name" value="Cytochrome c oxidase, subunit III, four-helix bundle"/>
    <property type="match status" value="1"/>
</dbReference>
<name>A0A1M6FTW5_9FLAO</name>
<dbReference type="GO" id="GO:0004129">
    <property type="term" value="F:cytochrome-c oxidase activity"/>
    <property type="evidence" value="ECO:0007669"/>
    <property type="project" value="InterPro"/>
</dbReference>
<dbReference type="PROSITE" id="PS50253">
    <property type="entry name" value="COX3"/>
    <property type="match status" value="1"/>
</dbReference>
<dbReference type="InterPro" id="IPR000298">
    <property type="entry name" value="Cyt_c_oxidase-like_su3"/>
</dbReference>
<reference evidence="11" key="1">
    <citation type="submission" date="2016-11" db="EMBL/GenBank/DDBJ databases">
        <authorList>
            <person name="Varghese N."/>
            <person name="Submissions S."/>
        </authorList>
    </citation>
    <scope>NUCLEOTIDE SEQUENCE [LARGE SCALE GENOMIC DNA]</scope>
    <source>
        <strain evidence="11">DSM 22807</strain>
    </source>
</reference>
<keyword evidence="3" id="KW-1003">Cell membrane</keyword>
<feature type="domain" description="Heme-copper oxidase subunit III family profile" evidence="9">
    <location>
        <begin position="1"/>
        <end position="197"/>
    </location>
</feature>
<feature type="transmembrane region" description="Helical" evidence="8">
    <location>
        <begin position="60"/>
        <end position="78"/>
    </location>
</feature>
<keyword evidence="5 8" id="KW-1133">Transmembrane helix</keyword>
<keyword evidence="11" id="KW-1185">Reference proteome</keyword>
<dbReference type="InterPro" id="IPR013833">
    <property type="entry name" value="Cyt_c_oxidase_su3_a-hlx"/>
</dbReference>